<evidence type="ECO:0000256" key="1">
    <source>
        <dbReference type="SAM" id="MobiDB-lite"/>
    </source>
</evidence>
<evidence type="ECO:0000313" key="3">
    <source>
        <dbReference type="Proteomes" id="UP000299102"/>
    </source>
</evidence>
<keyword evidence="3" id="KW-1185">Reference proteome</keyword>
<sequence>MRDANEACARASYARRTPIAKVLLRIQRLARDCRAGAGAAGRHSVQNSKPLAPPELLKLIFCKCKGNCGAMCGCRKAGMKCSAVCFHCSGETCSNVMELSELINENDFDDEPPTLTLPSPVLPLFPPPDVGGHLAVTNHHFPPGSCTDGPGSPPANSGPRPSPGGRSCGSSRSPLEALPSRTITTFTSDAARCITFQKYGITIFEYNILNIKSVRPLTQSRHIRVASPAYQMTSKPSQRHDVPRRLKINKNEKKKERCTNSDVGKRCDLKEDVVTGIEKGVLHRSPRVGFKLTYIRDARCLLPNNVVTVTSVEHTIGRTERGRACARAGARRRPPCAVFRFRRGESIRRMARVANASGVERCEEPRTPTSASVFFDMNIYMHAGGARGLMRGDHET</sequence>
<feature type="compositionally biased region" description="Low complexity" evidence="1">
    <location>
        <begin position="154"/>
        <end position="174"/>
    </location>
</feature>
<evidence type="ECO:0000313" key="2">
    <source>
        <dbReference type="EMBL" id="GBP00630.1"/>
    </source>
</evidence>
<evidence type="ECO:0008006" key="4">
    <source>
        <dbReference type="Google" id="ProtNLM"/>
    </source>
</evidence>
<name>A0A4C1SHM3_EUMVA</name>
<dbReference type="AlphaFoldDB" id="A0A4C1SHM3"/>
<reference evidence="2 3" key="1">
    <citation type="journal article" date="2019" name="Commun. Biol.">
        <title>The bagworm genome reveals a unique fibroin gene that provides high tensile strength.</title>
        <authorList>
            <person name="Kono N."/>
            <person name="Nakamura H."/>
            <person name="Ohtoshi R."/>
            <person name="Tomita M."/>
            <person name="Numata K."/>
            <person name="Arakawa K."/>
        </authorList>
    </citation>
    <scope>NUCLEOTIDE SEQUENCE [LARGE SCALE GENOMIC DNA]</scope>
</reference>
<gene>
    <name evidence="2" type="ORF">EVAR_76906_1</name>
</gene>
<accession>A0A4C1SHM3</accession>
<protein>
    <recommendedName>
        <fullName evidence="4">Tesmin/TSO1-like CXC domain-containing protein</fullName>
    </recommendedName>
</protein>
<dbReference type="OrthoDB" id="8195485at2759"/>
<dbReference type="Proteomes" id="UP000299102">
    <property type="component" value="Unassembled WGS sequence"/>
</dbReference>
<dbReference type="EMBL" id="BGZK01000006">
    <property type="protein sequence ID" value="GBP00630.1"/>
    <property type="molecule type" value="Genomic_DNA"/>
</dbReference>
<organism evidence="2 3">
    <name type="scientific">Eumeta variegata</name>
    <name type="common">Bagworm moth</name>
    <name type="synonym">Eumeta japonica</name>
    <dbReference type="NCBI Taxonomy" id="151549"/>
    <lineage>
        <taxon>Eukaryota</taxon>
        <taxon>Metazoa</taxon>
        <taxon>Ecdysozoa</taxon>
        <taxon>Arthropoda</taxon>
        <taxon>Hexapoda</taxon>
        <taxon>Insecta</taxon>
        <taxon>Pterygota</taxon>
        <taxon>Neoptera</taxon>
        <taxon>Endopterygota</taxon>
        <taxon>Lepidoptera</taxon>
        <taxon>Glossata</taxon>
        <taxon>Ditrysia</taxon>
        <taxon>Tineoidea</taxon>
        <taxon>Psychidae</taxon>
        <taxon>Oiketicinae</taxon>
        <taxon>Eumeta</taxon>
    </lineage>
</organism>
<comment type="caution">
    <text evidence="2">The sequence shown here is derived from an EMBL/GenBank/DDBJ whole genome shotgun (WGS) entry which is preliminary data.</text>
</comment>
<feature type="region of interest" description="Disordered" evidence="1">
    <location>
        <begin position="141"/>
        <end position="176"/>
    </location>
</feature>
<dbReference type="STRING" id="151549.A0A4C1SHM3"/>
<proteinExistence type="predicted"/>